<dbReference type="Proteomes" id="UP000284998">
    <property type="component" value="Unassembled WGS sequence"/>
</dbReference>
<evidence type="ECO:0000313" key="3">
    <source>
        <dbReference type="EMBL" id="RGM42208.1"/>
    </source>
</evidence>
<dbReference type="Proteomes" id="UP000283485">
    <property type="component" value="Unassembled WGS sequence"/>
</dbReference>
<gene>
    <name evidence="1" type="ORF">BHV76_05360</name>
    <name evidence="9" type="ORF">DW035_10615</name>
    <name evidence="8" type="ORF">DW204_09105</name>
    <name evidence="7" type="ORF">DW653_09890</name>
    <name evidence="6" type="ORF">DW789_02060</name>
    <name evidence="5" type="ORF">DWY14_04215</name>
    <name evidence="10" type="ORF">DWZ34_00795</name>
    <name evidence="4" type="ORF">DXB87_00595</name>
    <name evidence="3" type="ORF">DXC17_02535</name>
    <name evidence="2" type="ORF">DXD04_09355</name>
</gene>
<evidence type="ECO:0000313" key="5">
    <source>
        <dbReference type="EMBL" id="RGS09195.1"/>
    </source>
</evidence>
<dbReference type="EMBL" id="QSTF01000004">
    <property type="protein sequence ID" value="RGM42208.1"/>
    <property type="molecule type" value="Genomic_DNA"/>
</dbReference>
<dbReference type="EMBL" id="QRQK01000001">
    <property type="protein sequence ID" value="RHN00679.1"/>
    <property type="molecule type" value="Genomic_DNA"/>
</dbReference>
<dbReference type="EMBL" id="QRHQ01000017">
    <property type="protein sequence ID" value="RHF89999.1"/>
    <property type="molecule type" value="Genomic_DNA"/>
</dbReference>
<evidence type="ECO:0000313" key="13">
    <source>
        <dbReference type="Proteomes" id="UP000260814"/>
    </source>
</evidence>
<comment type="caution">
    <text evidence="8">The sequence shown here is derived from an EMBL/GenBank/DDBJ whole genome shotgun (WGS) entry which is preliminary data.</text>
</comment>
<dbReference type="EMBL" id="MNQR01000017">
    <property type="protein sequence ID" value="OKZ10979.1"/>
    <property type="molecule type" value="Genomic_DNA"/>
</dbReference>
<evidence type="ECO:0000313" key="15">
    <source>
        <dbReference type="Proteomes" id="UP000283485"/>
    </source>
</evidence>
<dbReference type="EMBL" id="QROI01000015">
    <property type="protein sequence ID" value="RHL14258.1"/>
    <property type="molecule type" value="Genomic_DNA"/>
</dbReference>
<evidence type="ECO:0000313" key="12">
    <source>
        <dbReference type="Proteomes" id="UP000260780"/>
    </source>
</evidence>
<dbReference type="EMBL" id="QSTW01000001">
    <property type="protein sequence ID" value="RGM93536.1"/>
    <property type="molecule type" value="Genomic_DNA"/>
</dbReference>
<dbReference type="Proteomes" id="UP000284361">
    <property type="component" value="Unassembled WGS sequence"/>
</dbReference>
<dbReference type="AlphaFoldDB" id="A0A1Q6GJ86"/>
<keyword evidence="14" id="KW-1185">Reference proteome</keyword>
<dbReference type="Proteomes" id="UP000186685">
    <property type="component" value="Unassembled WGS sequence"/>
</dbReference>
<dbReference type="EMBL" id="QSQT01000015">
    <property type="protein sequence ID" value="RGK55797.1"/>
    <property type="molecule type" value="Genomic_DNA"/>
</dbReference>
<dbReference type="Proteomes" id="UP000285109">
    <property type="component" value="Unassembled WGS sequence"/>
</dbReference>
<name>A0A1Q6GJ86_9BACT</name>
<evidence type="ECO:0000313" key="7">
    <source>
        <dbReference type="EMBL" id="RHF89999.1"/>
    </source>
</evidence>
<sequence length="71" mass="7670">MTTYDIYFSDGSSSDNKGFSIKTPEKAIHMAEDMLVKGNSYIEDYAGGVISVVSSGGETVWSSPIPESKKK</sequence>
<protein>
    <submittedName>
        <fullName evidence="8">Uncharacterized protein</fullName>
    </submittedName>
</protein>
<dbReference type="RefSeq" id="WP_007561644.1">
    <property type="nucleotide sequence ID" value="NZ_CABKPU010000006.1"/>
</dbReference>
<dbReference type="GeneID" id="43185064"/>
<evidence type="ECO:0000313" key="11">
    <source>
        <dbReference type="Proteomes" id="UP000186685"/>
    </source>
</evidence>
<dbReference type="EMBL" id="QSJG01000002">
    <property type="protein sequence ID" value="RHD58605.1"/>
    <property type="molecule type" value="Genomic_DNA"/>
</dbReference>
<dbReference type="Proteomes" id="UP000260862">
    <property type="component" value="Unassembled WGS sequence"/>
</dbReference>
<dbReference type="Proteomes" id="UP000285750">
    <property type="component" value="Unassembled WGS sequence"/>
</dbReference>
<dbReference type="EMBL" id="QRJS01000020">
    <property type="protein sequence ID" value="RHH43871.1"/>
    <property type="molecule type" value="Genomic_DNA"/>
</dbReference>
<dbReference type="EMBL" id="QRUY01000006">
    <property type="protein sequence ID" value="RGS09195.1"/>
    <property type="molecule type" value="Genomic_DNA"/>
</dbReference>
<reference evidence="1 11" key="1">
    <citation type="journal article" date="2016" name="Nat. Biotechnol.">
        <title>Measurement of bacterial replication rates in microbial communities.</title>
        <authorList>
            <person name="Brown C.T."/>
            <person name="Olm M.R."/>
            <person name="Thomas B.C."/>
            <person name="Banfield J.F."/>
        </authorList>
    </citation>
    <scope>NUCLEOTIDE SEQUENCE [LARGE SCALE GENOMIC DNA]</scope>
    <source>
        <strain evidence="1">45_130</strain>
    </source>
</reference>
<evidence type="ECO:0000313" key="10">
    <source>
        <dbReference type="EMBL" id="RHN00679.1"/>
    </source>
</evidence>
<evidence type="ECO:0000313" key="9">
    <source>
        <dbReference type="EMBL" id="RHL14258.1"/>
    </source>
</evidence>
<accession>A0A1Q6GJ86</accession>
<evidence type="ECO:0000313" key="8">
    <source>
        <dbReference type="EMBL" id="RHH43871.1"/>
    </source>
</evidence>
<evidence type="ECO:0000313" key="1">
    <source>
        <dbReference type="EMBL" id="OKZ10979.1"/>
    </source>
</evidence>
<evidence type="ECO:0000313" key="20">
    <source>
        <dbReference type="Proteomes" id="UP000285750"/>
    </source>
</evidence>
<dbReference type="Proteomes" id="UP000260814">
    <property type="component" value="Unassembled WGS sequence"/>
</dbReference>
<evidence type="ECO:0000313" key="4">
    <source>
        <dbReference type="EMBL" id="RGM93536.1"/>
    </source>
</evidence>
<evidence type="ECO:0000313" key="6">
    <source>
        <dbReference type="EMBL" id="RHD58605.1"/>
    </source>
</evidence>
<evidence type="ECO:0000313" key="17">
    <source>
        <dbReference type="Proteomes" id="UP000284916"/>
    </source>
</evidence>
<evidence type="ECO:0000313" key="18">
    <source>
        <dbReference type="Proteomes" id="UP000284998"/>
    </source>
</evidence>
<evidence type="ECO:0000313" key="2">
    <source>
        <dbReference type="EMBL" id="RGK55797.1"/>
    </source>
</evidence>
<dbReference type="Proteomes" id="UP000284916">
    <property type="component" value="Unassembled WGS sequence"/>
</dbReference>
<evidence type="ECO:0000313" key="14">
    <source>
        <dbReference type="Proteomes" id="UP000260862"/>
    </source>
</evidence>
<reference evidence="12 13" key="2">
    <citation type="submission" date="2018-08" db="EMBL/GenBank/DDBJ databases">
        <title>A genome reference for cultivated species of the human gut microbiota.</title>
        <authorList>
            <person name="Zou Y."/>
            <person name="Xue W."/>
            <person name="Luo G."/>
        </authorList>
    </citation>
    <scope>NUCLEOTIDE SEQUENCE [LARGE SCALE GENOMIC DNA]</scope>
    <source>
        <strain evidence="5 20">AF24-16AC</strain>
        <strain evidence="10 19">AF31-28B-AC</strain>
        <strain evidence="9 17">AF39-11</strain>
        <strain evidence="8 18">AM17-44</strain>
        <strain evidence="7 15">AM23-23</strain>
        <strain evidence="6 16">AM31-10</strain>
        <strain evidence="4 13">OM06-2</strain>
        <strain evidence="3 12">OM08-14</strain>
        <strain evidence="2 14">TF10-3AC</strain>
    </source>
</reference>
<organism evidence="8 18">
    <name type="scientific">Phocaeicola plebeius</name>
    <dbReference type="NCBI Taxonomy" id="310297"/>
    <lineage>
        <taxon>Bacteria</taxon>
        <taxon>Pseudomonadati</taxon>
        <taxon>Bacteroidota</taxon>
        <taxon>Bacteroidia</taxon>
        <taxon>Bacteroidales</taxon>
        <taxon>Bacteroidaceae</taxon>
        <taxon>Phocaeicola</taxon>
    </lineage>
</organism>
<evidence type="ECO:0000313" key="19">
    <source>
        <dbReference type="Proteomes" id="UP000285109"/>
    </source>
</evidence>
<proteinExistence type="predicted"/>
<dbReference type="Proteomes" id="UP000260780">
    <property type="component" value="Unassembled WGS sequence"/>
</dbReference>
<evidence type="ECO:0000313" key="16">
    <source>
        <dbReference type="Proteomes" id="UP000284361"/>
    </source>
</evidence>